<evidence type="ECO:0000259" key="3">
    <source>
        <dbReference type="Pfam" id="PF24036"/>
    </source>
</evidence>
<accession>A0A1I6KEG4</accession>
<protein>
    <recommendedName>
        <fullName evidence="6">IclR helix-turn-helix domain-containing protein</fullName>
    </recommendedName>
</protein>
<evidence type="ECO:0000256" key="1">
    <source>
        <dbReference type="SAM" id="MobiDB-lite"/>
    </source>
</evidence>
<evidence type="ECO:0008006" key="6">
    <source>
        <dbReference type="Google" id="ProtNLM"/>
    </source>
</evidence>
<proteinExistence type="predicted"/>
<gene>
    <name evidence="4" type="ORF">SAMN05216559_0663</name>
</gene>
<organism evidence="4 5">
    <name type="scientific">Halomicrobium zhouii</name>
    <dbReference type="NCBI Taxonomy" id="767519"/>
    <lineage>
        <taxon>Archaea</taxon>
        <taxon>Methanobacteriati</taxon>
        <taxon>Methanobacteriota</taxon>
        <taxon>Stenosarchaea group</taxon>
        <taxon>Halobacteria</taxon>
        <taxon>Halobacteriales</taxon>
        <taxon>Haloarculaceae</taxon>
        <taxon>Halomicrobium</taxon>
    </lineage>
</organism>
<dbReference type="InterPro" id="IPR055767">
    <property type="entry name" value="DUF7343"/>
</dbReference>
<evidence type="ECO:0000313" key="4">
    <source>
        <dbReference type="EMBL" id="SFR89632.1"/>
    </source>
</evidence>
<dbReference type="EMBL" id="FOZK01000001">
    <property type="protein sequence ID" value="SFR89632.1"/>
    <property type="molecule type" value="Genomic_DNA"/>
</dbReference>
<dbReference type="InterPro" id="IPR055769">
    <property type="entry name" value="DUF7345"/>
</dbReference>
<dbReference type="Pfam" id="PF24034">
    <property type="entry name" value="DUF7343"/>
    <property type="match status" value="1"/>
</dbReference>
<dbReference type="InterPro" id="IPR036390">
    <property type="entry name" value="WH_DNA-bd_sf"/>
</dbReference>
<dbReference type="STRING" id="767519.SAMN05216559_0663"/>
<keyword evidence="5" id="KW-1185">Reference proteome</keyword>
<dbReference type="AlphaFoldDB" id="A0A1I6KEG4"/>
<evidence type="ECO:0000313" key="5">
    <source>
        <dbReference type="Proteomes" id="UP000199062"/>
    </source>
</evidence>
<dbReference type="Proteomes" id="UP000199062">
    <property type="component" value="Unassembled WGS sequence"/>
</dbReference>
<name>A0A1I6KEG4_9EURY</name>
<evidence type="ECO:0000259" key="2">
    <source>
        <dbReference type="Pfam" id="PF24034"/>
    </source>
</evidence>
<feature type="region of interest" description="Disordered" evidence="1">
    <location>
        <begin position="28"/>
        <end position="51"/>
    </location>
</feature>
<reference evidence="4 5" key="1">
    <citation type="submission" date="2016-10" db="EMBL/GenBank/DDBJ databases">
        <authorList>
            <person name="de Groot N.N."/>
        </authorList>
    </citation>
    <scope>NUCLEOTIDE SEQUENCE [LARGE SCALE GENOMIC DNA]</scope>
    <source>
        <strain evidence="4 5">CGMCC 1.10457</strain>
    </source>
</reference>
<dbReference type="OrthoDB" id="147932at2157"/>
<dbReference type="RefSeq" id="WP_089813844.1">
    <property type="nucleotide sequence ID" value="NZ_FOZK01000001.1"/>
</dbReference>
<feature type="domain" description="DUF7345" evidence="3">
    <location>
        <begin position="57"/>
        <end position="184"/>
    </location>
</feature>
<feature type="compositionally biased region" description="Low complexity" evidence="1">
    <location>
        <begin position="28"/>
        <end position="46"/>
    </location>
</feature>
<dbReference type="SUPFAM" id="SSF46785">
    <property type="entry name" value="Winged helix' DNA-binding domain"/>
    <property type="match status" value="1"/>
</dbReference>
<feature type="compositionally biased region" description="Acidic residues" evidence="1">
    <location>
        <begin position="304"/>
        <end position="317"/>
    </location>
</feature>
<dbReference type="Pfam" id="PF24036">
    <property type="entry name" value="DUF7345"/>
    <property type="match status" value="1"/>
</dbReference>
<feature type="region of interest" description="Disordered" evidence="1">
    <location>
        <begin position="266"/>
        <end position="317"/>
    </location>
</feature>
<feature type="domain" description="DUF7343" evidence="2">
    <location>
        <begin position="318"/>
        <end position="379"/>
    </location>
</feature>
<sequence length="389" mass="41916">MSARFRPALLALLALTVAVAPLAAAGASLPSATGSATATQTTATPTEPMPPETTQIEIRLQANGDADWTIRTRLDATTEEENATFRDLANQYESGQKTPPWLDTVRAAAAASSQASGRQMNVTDERFTSDVNSSTFTLRFTWTNFAREEGDHMVVDDAFNTTRGTWLDGLTESQELAIQLPEGYGLHNAPDGAQFSYEDTTSLHWYGPEQFDPGYMEIVFSGDASPDGPGPEGPEAFLLEGLFLVSLCIIAVGAYVYTRRNGELPSPTVGNDGGSEPPSAGPPTTAQSTDDGEETATTGTVEPTTEETEPDDDVDEELLSDEERVERLLEANGGRMKQASIVKETGWSNAKVSQLLSTMEDDGAINKLRIGRENLISFPDEDVTEFDQD</sequence>